<gene>
    <name evidence="2" type="ORF">CRG98_005604</name>
</gene>
<name>A0A2I0KZT1_PUNGR</name>
<feature type="region of interest" description="Disordered" evidence="1">
    <location>
        <begin position="82"/>
        <end position="110"/>
    </location>
</feature>
<dbReference type="AlphaFoldDB" id="A0A2I0KZT1"/>
<feature type="region of interest" description="Disordered" evidence="1">
    <location>
        <begin position="1"/>
        <end position="21"/>
    </location>
</feature>
<dbReference type="Proteomes" id="UP000233551">
    <property type="component" value="Unassembled WGS sequence"/>
</dbReference>
<organism evidence="2 3">
    <name type="scientific">Punica granatum</name>
    <name type="common">Pomegranate</name>
    <dbReference type="NCBI Taxonomy" id="22663"/>
    <lineage>
        <taxon>Eukaryota</taxon>
        <taxon>Viridiplantae</taxon>
        <taxon>Streptophyta</taxon>
        <taxon>Embryophyta</taxon>
        <taxon>Tracheophyta</taxon>
        <taxon>Spermatophyta</taxon>
        <taxon>Magnoliopsida</taxon>
        <taxon>eudicotyledons</taxon>
        <taxon>Gunneridae</taxon>
        <taxon>Pentapetalae</taxon>
        <taxon>rosids</taxon>
        <taxon>malvids</taxon>
        <taxon>Myrtales</taxon>
        <taxon>Lythraceae</taxon>
        <taxon>Punica</taxon>
    </lineage>
</organism>
<proteinExistence type="predicted"/>
<comment type="caution">
    <text evidence="2">The sequence shown here is derived from an EMBL/GenBank/DDBJ whole genome shotgun (WGS) entry which is preliminary data.</text>
</comment>
<evidence type="ECO:0000313" key="3">
    <source>
        <dbReference type="Proteomes" id="UP000233551"/>
    </source>
</evidence>
<sequence length="211" mass="22715">MVAISEAPSPKKNKGTWHPSILGKGSLADGHAFPSELKHGYQAICRPSPVPCNIGWDGWPTKPSLQTSIPNKTRIPQLLREGEGWPLTNLHSPKLRNPKDPPTPRAGGPLTVTSLQVEERGANGHLTASEQPQSGLLATSVVAGDPTRAIMTFSEAPTASIKEESIRLMASGIWLVATITPWHYGCLLRSSATPIGMGWWLPMKHPPLPLP</sequence>
<dbReference type="EMBL" id="PGOL01000243">
    <property type="protein sequence ID" value="PKI73987.1"/>
    <property type="molecule type" value="Genomic_DNA"/>
</dbReference>
<accession>A0A2I0KZT1</accession>
<keyword evidence="3" id="KW-1185">Reference proteome</keyword>
<evidence type="ECO:0000313" key="2">
    <source>
        <dbReference type="EMBL" id="PKI73987.1"/>
    </source>
</evidence>
<protein>
    <submittedName>
        <fullName evidence="2">Uncharacterized protein</fullName>
    </submittedName>
</protein>
<reference evidence="2 3" key="1">
    <citation type="submission" date="2017-11" db="EMBL/GenBank/DDBJ databases">
        <title>De-novo sequencing of pomegranate (Punica granatum L.) genome.</title>
        <authorList>
            <person name="Akparov Z."/>
            <person name="Amiraslanov A."/>
            <person name="Hajiyeva S."/>
            <person name="Abbasov M."/>
            <person name="Kaur K."/>
            <person name="Hamwieh A."/>
            <person name="Solovyev V."/>
            <person name="Salamov A."/>
            <person name="Braich B."/>
            <person name="Kosarev P."/>
            <person name="Mahmoud A."/>
            <person name="Hajiyev E."/>
            <person name="Babayeva S."/>
            <person name="Izzatullayeva V."/>
            <person name="Mammadov A."/>
            <person name="Mammadov A."/>
            <person name="Sharifova S."/>
            <person name="Ojaghi J."/>
            <person name="Eynullazada K."/>
            <person name="Bayramov B."/>
            <person name="Abdulazimova A."/>
            <person name="Shahmuradov I."/>
        </authorList>
    </citation>
    <scope>NUCLEOTIDE SEQUENCE [LARGE SCALE GENOMIC DNA]</scope>
    <source>
        <strain evidence="3">cv. AG2017</strain>
        <tissue evidence="2">Leaf</tissue>
    </source>
</reference>
<evidence type="ECO:0000256" key="1">
    <source>
        <dbReference type="SAM" id="MobiDB-lite"/>
    </source>
</evidence>